<dbReference type="Proteomes" id="UP000793456">
    <property type="component" value="Chromosome IV"/>
</dbReference>
<name>A0ACD3RMI6_LARCR</name>
<reference evidence="1" key="1">
    <citation type="submission" date="2018-11" db="EMBL/GenBank/DDBJ databases">
        <title>The sequence and de novo assembly of Larimichthys crocea genome using PacBio and Hi-C technologies.</title>
        <authorList>
            <person name="Xu P."/>
            <person name="Chen B."/>
            <person name="Zhou Z."/>
            <person name="Ke Q."/>
            <person name="Wu Y."/>
            <person name="Bai H."/>
            <person name="Pu F."/>
        </authorList>
    </citation>
    <scope>NUCLEOTIDE SEQUENCE</scope>
    <source>
        <tissue evidence="1">Muscle</tissue>
    </source>
</reference>
<evidence type="ECO:0000313" key="1">
    <source>
        <dbReference type="EMBL" id="TMS20418.1"/>
    </source>
</evidence>
<proteinExistence type="predicted"/>
<comment type="caution">
    <text evidence="1">The sequence shown here is derived from an EMBL/GenBank/DDBJ whole genome shotgun (WGS) entry which is preliminary data.</text>
</comment>
<evidence type="ECO:0000313" key="2">
    <source>
        <dbReference type="Proteomes" id="UP000793456"/>
    </source>
</evidence>
<sequence>MGNCLKSPTSDDISLLHESQSDRASYGDGADPDQEAPPPYQEQIHVPVYHPTPSQARLATQLTEEEQVRIAQRIGLIQHLPKGVYDPGRDGSEKKIREMQEDGHLTTVIRLQIVFVGLPKPNYHVILRDKGRETPFRRSARCFDVSPHGSSASCLLQKLPHMQICDLRLLEMDIRLKTMNIGYILQTYRRPPLGLELSVCIDLLGENCVWSVD</sequence>
<dbReference type="EMBL" id="CM011677">
    <property type="protein sequence ID" value="TMS20418.1"/>
    <property type="molecule type" value="Genomic_DNA"/>
</dbReference>
<organism evidence="1 2">
    <name type="scientific">Larimichthys crocea</name>
    <name type="common">Large yellow croaker</name>
    <name type="synonym">Pseudosciaena crocea</name>
    <dbReference type="NCBI Taxonomy" id="215358"/>
    <lineage>
        <taxon>Eukaryota</taxon>
        <taxon>Metazoa</taxon>
        <taxon>Chordata</taxon>
        <taxon>Craniata</taxon>
        <taxon>Vertebrata</taxon>
        <taxon>Euteleostomi</taxon>
        <taxon>Actinopterygii</taxon>
        <taxon>Neopterygii</taxon>
        <taxon>Teleostei</taxon>
        <taxon>Neoteleostei</taxon>
        <taxon>Acanthomorphata</taxon>
        <taxon>Eupercaria</taxon>
        <taxon>Sciaenidae</taxon>
        <taxon>Larimichthys</taxon>
    </lineage>
</organism>
<protein>
    <submittedName>
        <fullName evidence="1">Uncharacterized protein</fullName>
    </submittedName>
</protein>
<gene>
    <name evidence="1" type="ORF">E3U43_006911</name>
</gene>
<accession>A0ACD3RMI6</accession>
<keyword evidence="2" id="KW-1185">Reference proteome</keyword>